<sequence length="238" mass="26632">MLINILTEAEFELLGKFLIALVIAFVLLLLLIFVALVRFMKEKKTIHPNLLLTLIQIFYNPLTLVAEVFSIEPDVIDRVFLRLNNSVTYDDFAKTDLDKRVIILPQCMRDLNCPAKLSAFDGFHCKACGMCQIGAIKNLAEGLGMKLFIVPGGSFAKRILKRERPEAVIGVACFNELYEGLLNASLFDIQSQGVPLVRQGCVATALDYNALLDVVLAGVDDWRKIQIYEEAGCHYMQS</sequence>
<comment type="caution">
    <text evidence="2">The sequence shown here is derived from an EMBL/GenBank/DDBJ whole genome shotgun (WGS) entry which is preliminary data.</text>
</comment>
<proteinExistence type="predicted"/>
<keyword evidence="1" id="KW-1133">Transmembrane helix</keyword>
<dbReference type="PIRSF" id="PIRSF006594">
    <property type="entry name" value="UCP006594"/>
    <property type="match status" value="1"/>
</dbReference>
<keyword evidence="3" id="KW-1185">Reference proteome</keyword>
<accession>A0A1F2PBT1</accession>
<organism evidence="2 3">
    <name type="scientific">Candidatus Syntropharchaeum caldarium</name>
    <dbReference type="NCBI Taxonomy" id="1838285"/>
    <lineage>
        <taxon>Archaea</taxon>
        <taxon>Methanobacteriati</taxon>
        <taxon>Methanobacteriota</taxon>
        <taxon>Stenosarchaea group</taxon>
        <taxon>Methanomicrobia</taxon>
        <taxon>Methanosarcinales</taxon>
        <taxon>ANME-2 cluster</taxon>
        <taxon>Candidatus Syntropharchaeum</taxon>
    </lineage>
</organism>
<reference evidence="2" key="1">
    <citation type="submission" date="2016-05" db="EMBL/GenBank/DDBJ databases">
        <title>Microbial consortia oxidize butane by reversing methanogenesis.</title>
        <authorList>
            <person name="Laso-Perez R."/>
            <person name="Richter M."/>
            <person name="Wegener G."/>
            <person name="Musat F."/>
        </authorList>
    </citation>
    <scope>NUCLEOTIDE SEQUENCE [LARGE SCALE GENOMIC DNA]</scope>
    <source>
        <strain evidence="2">BOX2</strain>
    </source>
</reference>
<keyword evidence="1" id="KW-0812">Transmembrane</keyword>
<name>A0A1F2PBT1_9EURY</name>
<feature type="transmembrane region" description="Helical" evidence="1">
    <location>
        <begin position="17"/>
        <end position="37"/>
    </location>
</feature>
<evidence type="ECO:0000256" key="1">
    <source>
        <dbReference type="SAM" id="Phobius"/>
    </source>
</evidence>
<keyword evidence="1" id="KW-0472">Membrane</keyword>
<dbReference type="PANTHER" id="PTHR43801">
    <property type="entry name" value="NUCLEOTIDE-BINDING PROTEIN-RELATED"/>
    <property type="match status" value="1"/>
</dbReference>
<dbReference type="Proteomes" id="UP000186940">
    <property type="component" value="Unassembled WGS sequence"/>
</dbReference>
<dbReference type="STRING" id="1838285.SCAL_000791"/>
<gene>
    <name evidence="2" type="ORF">SCAL_000791</name>
</gene>
<feature type="transmembrane region" description="Helical" evidence="1">
    <location>
        <begin position="49"/>
        <end position="71"/>
    </location>
</feature>
<dbReference type="AlphaFoldDB" id="A0A1F2PBT1"/>
<evidence type="ECO:0000313" key="2">
    <source>
        <dbReference type="EMBL" id="OFV68151.1"/>
    </source>
</evidence>
<evidence type="ECO:0000313" key="3">
    <source>
        <dbReference type="Proteomes" id="UP000186940"/>
    </source>
</evidence>
<dbReference type="EMBL" id="LYOS01000002">
    <property type="protein sequence ID" value="OFV68151.1"/>
    <property type="molecule type" value="Genomic_DNA"/>
</dbReference>
<protein>
    <submittedName>
        <fullName evidence="2">Membrane protein containing DUF116</fullName>
    </submittedName>
</protein>
<dbReference type="PANTHER" id="PTHR43801:SF1">
    <property type="entry name" value="POLYPRENYL SYNTHETASE"/>
    <property type="match status" value="1"/>
</dbReference>
<dbReference type="InterPro" id="IPR002829">
    <property type="entry name" value="DUF116"/>
</dbReference>
<dbReference type="Pfam" id="PF01976">
    <property type="entry name" value="DUF116"/>
    <property type="match status" value="1"/>
</dbReference>